<proteinExistence type="predicted"/>
<comment type="caution">
    <text evidence="1">The sequence shown here is derived from an EMBL/GenBank/DDBJ whole genome shotgun (WGS) entry which is preliminary data.</text>
</comment>
<dbReference type="RefSeq" id="WP_183387625.1">
    <property type="nucleotide sequence ID" value="NZ_JACHXM010000008.1"/>
</dbReference>
<sequence length="69" mass="7714">MHEEHEERIPLEGDIELQRALLAIQEEYGLASIDQATEFLLKGRMNKSTTEITGAPPALYLVKPQGGHQ</sequence>
<dbReference type="EMBL" id="JACHXM010000008">
    <property type="protein sequence ID" value="MBB3141241.1"/>
    <property type="molecule type" value="Genomic_DNA"/>
</dbReference>
<evidence type="ECO:0000313" key="1">
    <source>
        <dbReference type="EMBL" id="MBB3141241.1"/>
    </source>
</evidence>
<name>A0A7W5BY82_9GAMM</name>
<gene>
    <name evidence="1" type="ORF">FHR96_002118</name>
</gene>
<evidence type="ECO:0000313" key="2">
    <source>
        <dbReference type="Proteomes" id="UP000525987"/>
    </source>
</evidence>
<keyword evidence="2" id="KW-1185">Reference proteome</keyword>
<dbReference type="AlphaFoldDB" id="A0A7W5BY82"/>
<reference evidence="1 2" key="1">
    <citation type="submission" date="2020-08" db="EMBL/GenBank/DDBJ databases">
        <title>Genomic Encyclopedia of Type Strains, Phase III (KMG-III): the genomes of soil and plant-associated and newly described type strains.</title>
        <authorList>
            <person name="Whitman W."/>
        </authorList>
    </citation>
    <scope>NUCLEOTIDE SEQUENCE [LARGE SCALE GENOMIC DNA]</scope>
    <source>
        <strain evidence="1 2">CECT 5995</strain>
    </source>
</reference>
<organism evidence="1 2">
    <name type="scientific">Halomonas organivorans</name>
    <dbReference type="NCBI Taxonomy" id="257772"/>
    <lineage>
        <taxon>Bacteria</taxon>
        <taxon>Pseudomonadati</taxon>
        <taxon>Pseudomonadota</taxon>
        <taxon>Gammaproteobacteria</taxon>
        <taxon>Oceanospirillales</taxon>
        <taxon>Halomonadaceae</taxon>
        <taxon>Halomonas</taxon>
    </lineage>
</organism>
<accession>A0A7W5BY82</accession>
<protein>
    <submittedName>
        <fullName evidence="1">Uncharacterized protein</fullName>
    </submittedName>
</protein>
<dbReference type="Proteomes" id="UP000525987">
    <property type="component" value="Unassembled WGS sequence"/>
</dbReference>